<dbReference type="PANTHER" id="PTHR31589">
    <property type="entry name" value="PROTEIN, PUTATIVE (DUF239)-RELATED-RELATED"/>
    <property type="match status" value="1"/>
</dbReference>
<evidence type="ECO:0000259" key="1">
    <source>
        <dbReference type="PROSITE" id="PS52045"/>
    </source>
</evidence>
<dbReference type="PROSITE" id="PS52045">
    <property type="entry name" value="NEPROSIN_PEP_CD"/>
    <property type="match status" value="1"/>
</dbReference>
<sequence>MKPSSYPKGMEAKTLETEILQDWHENGECPEGTIPIVRSPQHRLGQKTTPFFPSNQLDANDTKNHEFAQVSVTEGNYFGASARFNLWKPATFNGEFSLAQIWIVAGQGQETDSLKAGWRTYPETNYTRLFISWTSDGYQRTGCYNLECPGFVQTSNKFGPDAVLAPLSRYAGDQFEMSTYIYKDKKSGNWWLRVNEIDVGYWPSSLFKKLSDRADIVSWGGEIVNSGLQGRHTSTQMGSGHFPSEGFRKASYIRNIRYVDESRAIHDVQIAFSFVTKPECYGLQRGDIPNYGTHFFYGGPGYSDKCL</sequence>
<organism evidence="2 3">
    <name type="scientific">Hibiscus sabdariffa</name>
    <name type="common">roselle</name>
    <dbReference type="NCBI Taxonomy" id="183260"/>
    <lineage>
        <taxon>Eukaryota</taxon>
        <taxon>Viridiplantae</taxon>
        <taxon>Streptophyta</taxon>
        <taxon>Embryophyta</taxon>
        <taxon>Tracheophyta</taxon>
        <taxon>Spermatophyta</taxon>
        <taxon>Magnoliopsida</taxon>
        <taxon>eudicotyledons</taxon>
        <taxon>Gunneridae</taxon>
        <taxon>Pentapetalae</taxon>
        <taxon>rosids</taxon>
        <taxon>malvids</taxon>
        <taxon>Malvales</taxon>
        <taxon>Malvaceae</taxon>
        <taxon>Malvoideae</taxon>
        <taxon>Hibiscus</taxon>
    </lineage>
</organism>
<accession>A0ABR2PJU6</accession>
<proteinExistence type="predicted"/>
<protein>
    <recommendedName>
        <fullName evidence="1">Neprosin PEP catalytic domain-containing protein</fullName>
    </recommendedName>
</protein>
<dbReference type="InterPro" id="IPR053168">
    <property type="entry name" value="Glutamic_endopeptidase"/>
</dbReference>
<evidence type="ECO:0000313" key="2">
    <source>
        <dbReference type="EMBL" id="KAK8988709.1"/>
    </source>
</evidence>
<evidence type="ECO:0000313" key="3">
    <source>
        <dbReference type="Proteomes" id="UP001396334"/>
    </source>
</evidence>
<dbReference type="Pfam" id="PF03080">
    <property type="entry name" value="Neprosin"/>
    <property type="match status" value="1"/>
</dbReference>
<name>A0ABR2PJU6_9ROSI</name>
<dbReference type="PANTHER" id="PTHR31589:SF221">
    <property type="entry name" value="LIGASE, PUTATIVE (DUF239)-RELATED"/>
    <property type="match status" value="1"/>
</dbReference>
<keyword evidence="3" id="KW-1185">Reference proteome</keyword>
<reference evidence="2 3" key="1">
    <citation type="journal article" date="2024" name="G3 (Bethesda)">
        <title>Genome assembly of Hibiscus sabdariffa L. provides insights into metabolisms of medicinal natural products.</title>
        <authorList>
            <person name="Kim T."/>
        </authorList>
    </citation>
    <scope>NUCLEOTIDE SEQUENCE [LARGE SCALE GENOMIC DNA]</scope>
    <source>
        <strain evidence="2">TK-2024</strain>
        <tissue evidence="2">Old leaves</tissue>
    </source>
</reference>
<gene>
    <name evidence="2" type="ORF">V6N11_030088</name>
</gene>
<dbReference type="Proteomes" id="UP001396334">
    <property type="component" value="Unassembled WGS sequence"/>
</dbReference>
<dbReference type="Gene3D" id="3.90.1320.10">
    <property type="entry name" value="Outer-capsid protein sigma 3, large lobe"/>
    <property type="match status" value="1"/>
</dbReference>
<dbReference type="InterPro" id="IPR004314">
    <property type="entry name" value="Neprosin"/>
</dbReference>
<feature type="domain" description="Neprosin PEP catalytic" evidence="1">
    <location>
        <begin position="58"/>
        <end position="307"/>
    </location>
</feature>
<dbReference type="EMBL" id="JBBPBN010000057">
    <property type="protein sequence ID" value="KAK8988709.1"/>
    <property type="molecule type" value="Genomic_DNA"/>
</dbReference>
<comment type="caution">
    <text evidence="2">The sequence shown here is derived from an EMBL/GenBank/DDBJ whole genome shotgun (WGS) entry which is preliminary data.</text>
</comment>